<evidence type="ECO:0000256" key="1">
    <source>
        <dbReference type="ARBA" id="ARBA00022603"/>
    </source>
</evidence>
<dbReference type="InterPro" id="IPR002941">
    <property type="entry name" value="DNA_methylase_N4/N6"/>
</dbReference>
<dbReference type="AlphaFoldDB" id="A0A4P2VNA7"/>
<accession>A0A4P2VNA7</accession>
<keyword evidence="2 6" id="KW-0808">Transferase</keyword>
<keyword evidence="1 6" id="KW-0489">Methyltransferase</keyword>
<dbReference type="CDD" id="cd02440">
    <property type="entry name" value="AdoMet_MTases"/>
    <property type="match status" value="1"/>
</dbReference>
<dbReference type="InterPro" id="IPR002295">
    <property type="entry name" value="N4/N6-MTase_EcoPI_Mod-like"/>
</dbReference>
<dbReference type="Pfam" id="PF01555">
    <property type="entry name" value="N6_N4_Mtase"/>
    <property type="match status" value="1"/>
</dbReference>
<dbReference type="GO" id="GO:0003677">
    <property type="term" value="F:DNA binding"/>
    <property type="evidence" value="ECO:0007669"/>
    <property type="project" value="InterPro"/>
</dbReference>
<name>A0A4P2VNA7_9ARCH</name>
<sequence length="397" mass="45974">MERIEPELVYPGKKSEKEILSGQRAANLEKVKYFGKFYALENNWNNMLIFGDNLSVLKALLADPDINGKVKLIYIDPPFATNHDFKVGRLRTATISASEEDETAYEDRLLESEYFEFLRERLILMRELLAHNGSIYVHIDTKVGHYVKIIMDEVFGKEHFINDITRIKCNPKNFPRKAYGNIKDMILFYSKTDNYVWNDPREPYTWEDVERLFPKIDKNGQRYTTVPLHAPGETKDGATGQPWRGISPPKGRHWRYPPDVLEELDKKGLIEWSGRGVPRLKIYADEFIKRGKRMQDIWEFKDPQYPSYPTEKNLEMLKVIIEASSNPGDIVLDAFAGSGTTLVAAETLGRRWIGIDNSPYAIEISIKRLQKLENLKLFTLYNATGRSLPETLQEFLQ</sequence>
<dbReference type="GO" id="GO:0032259">
    <property type="term" value="P:methylation"/>
    <property type="evidence" value="ECO:0007669"/>
    <property type="project" value="UniProtKB-KW"/>
</dbReference>
<dbReference type="KEGG" id="ccai:NAS2_1049"/>
<evidence type="ECO:0000256" key="3">
    <source>
        <dbReference type="ARBA" id="ARBA00022691"/>
    </source>
</evidence>
<gene>
    <name evidence="6" type="ORF">NAS2_1049</name>
</gene>
<evidence type="ECO:0000256" key="4">
    <source>
        <dbReference type="SAM" id="MobiDB-lite"/>
    </source>
</evidence>
<dbReference type="InterPro" id="IPR029063">
    <property type="entry name" value="SAM-dependent_MTases_sf"/>
</dbReference>
<evidence type="ECO:0000259" key="5">
    <source>
        <dbReference type="Pfam" id="PF01555"/>
    </source>
</evidence>
<reference evidence="6 7" key="1">
    <citation type="journal article" date="2019" name="ISME J.">
        <title>Isolation and characterization of a thermophilic sulfur- and iron-reducing thaumarchaeote from a terrestrial acidic hot spring.</title>
        <authorList>
            <person name="Kato S."/>
            <person name="Itoh T."/>
            <person name="Yuki M."/>
            <person name="Nagamori M."/>
            <person name="Ohnishi M."/>
            <person name="Uematsu K."/>
            <person name="Suzuki K."/>
            <person name="Takashina T."/>
            <person name="Ohkuma M."/>
        </authorList>
    </citation>
    <scope>NUCLEOTIDE SEQUENCE [LARGE SCALE GENOMIC DNA]</scope>
    <source>
        <strain evidence="6 7">NAS-02</strain>
    </source>
</reference>
<dbReference type="PANTHER" id="PTHR13370">
    <property type="entry name" value="RNA METHYLASE-RELATED"/>
    <property type="match status" value="1"/>
</dbReference>
<dbReference type="REBASE" id="312607">
    <property type="entry name" value="M.TarNAS02ORF1049P"/>
</dbReference>
<feature type="domain" description="DNA methylase N-4/N-6" evidence="5">
    <location>
        <begin position="70"/>
        <end position="366"/>
    </location>
</feature>
<keyword evidence="3" id="KW-0949">S-adenosyl-L-methionine</keyword>
<dbReference type="Proteomes" id="UP000509448">
    <property type="component" value="Chromosome"/>
</dbReference>
<organism evidence="6 7">
    <name type="scientific">Conexivisphaera calida</name>
    <dbReference type="NCBI Taxonomy" id="1874277"/>
    <lineage>
        <taxon>Archaea</taxon>
        <taxon>Nitrososphaerota</taxon>
        <taxon>Conexivisphaeria</taxon>
        <taxon>Conexivisphaerales</taxon>
        <taxon>Conexivisphaeraceae</taxon>
        <taxon>Conexivisphaera</taxon>
    </lineage>
</organism>
<dbReference type="GO" id="GO:0009007">
    <property type="term" value="F:site-specific DNA-methyltransferase (adenine-specific) activity"/>
    <property type="evidence" value="ECO:0007669"/>
    <property type="project" value="UniProtKB-EC"/>
</dbReference>
<dbReference type="PANTHER" id="PTHR13370:SF3">
    <property type="entry name" value="TRNA (GUANINE(10)-N2)-METHYLTRANSFERASE HOMOLOG"/>
    <property type="match status" value="1"/>
</dbReference>
<dbReference type="EMBL" id="AP018732">
    <property type="protein sequence ID" value="BBE42438.1"/>
    <property type="molecule type" value="Genomic_DNA"/>
</dbReference>
<protein>
    <submittedName>
        <fullName evidence="6">Type III restriction-modification system methylation subunit</fullName>
        <ecNumber evidence="6">2.1.1.72</ecNumber>
    </submittedName>
</protein>
<feature type="region of interest" description="Disordered" evidence="4">
    <location>
        <begin position="224"/>
        <end position="249"/>
    </location>
</feature>
<evidence type="ECO:0000313" key="7">
    <source>
        <dbReference type="Proteomes" id="UP000509448"/>
    </source>
</evidence>
<dbReference type="EC" id="2.1.1.72" evidence="6"/>
<dbReference type="GO" id="GO:0008170">
    <property type="term" value="F:N-methyltransferase activity"/>
    <property type="evidence" value="ECO:0007669"/>
    <property type="project" value="InterPro"/>
</dbReference>
<dbReference type="GO" id="GO:0005737">
    <property type="term" value="C:cytoplasm"/>
    <property type="evidence" value="ECO:0007669"/>
    <property type="project" value="TreeGrafter"/>
</dbReference>
<evidence type="ECO:0000313" key="6">
    <source>
        <dbReference type="EMBL" id="BBE42438.1"/>
    </source>
</evidence>
<dbReference type="Gene3D" id="3.40.50.150">
    <property type="entry name" value="Vaccinia Virus protein VP39"/>
    <property type="match status" value="1"/>
</dbReference>
<dbReference type="PRINTS" id="PR00506">
    <property type="entry name" value="D21N6MTFRASE"/>
</dbReference>
<keyword evidence="7" id="KW-1185">Reference proteome</keyword>
<dbReference type="SUPFAM" id="SSF53335">
    <property type="entry name" value="S-adenosyl-L-methionine-dependent methyltransferases"/>
    <property type="match status" value="1"/>
</dbReference>
<evidence type="ECO:0000256" key="2">
    <source>
        <dbReference type="ARBA" id="ARBA00022679"/>
    </source>
</evidence>
<proteinExistence type="predicted"/>